<evidence type="ECO:0000313" key="1">
    <source>
        <dbReference type="EMBL" id="CAA9198311.1"/>
    </source>
</evidence>
<dbReference type="EMBL" id="CADCSU010000084">
    <property type="protein sequence ID" value="CAA9198311.1"/>
    <property type="molecule type" value="Genomic_DNA"/>
</dbReference>
<reference evidence="1 2" key="1">
    <citation type="submission" date="2020-02" db="EMBL/GenBank/DDBJ databases">
        <authorList>
            <person name="Criscuolo A."/>
        </authorList>
    </citation>
    <scope>NUCLEOTIDE SEQUENCE [LARGE SCALE GENOMIC DNA]</scope>
    <source>
        <strain evidence="1">CIP105534</strain>
    </source>
</reference>
<sequence>MVMEMIVLAPIEVEIFYFFPLKNKRLEPIARLAPEKNYSHYS</sequence>
<evidence type="ECO:0000313" key="2">
    <source>
        <dbReference type="Proteomes" id="UP000479938"/>
    </source>
</evidence>
<gene>
    <name evidence="1" type="ORF">FLA105534_02088</name>
</gene>
<keyword evidence="2" id="KW-1185">Reference proteome</keyword>
<protein>
    <submittedName>
        <fullName evidence="1">Uncharacterized protein</fullName>
    </submittedName>
</protein>
<dbReference type="Proteomes" id="UP000479938">
    <property type="component" value="Unassembled WGS sequence"/>
</dbReference>
<organism evidence="1 2">
    <name type="scientific">Flavobacterium bizetiae</name>
    <dbReference type="NCBI Taxonomy" id="2704140"/>
    <lineage>
        <taxon>Bacteria</taxon>
        <taxon>Pseudomonadati</taxon>
        <taxon>Bacteroidota</taxon>
        <taxon>Flavobacteriia</taxon>
        <taxon>Flavobacteriales</taxon>
        <taxon>Flavobacteriaceae</taxon>
        <taxon>Flavobacterium</taxon>
    </lineage>
</organism>
<proteinExistence type="predicted"/>
<name>A0A6J4GGG0_9FLAO</name>
<dbReference type="AlphaFoldDB" id="A0A6J4GGG0"/>
<accession>A0A6J4GGG0</accession>